<name>A0A931LZ49_FIMGI</name>
<evidence type="ECO:0000256" key="1">
    <source>
        <dbReference type="ARBA" id="ARBA00022679"/>
    </source>
</evidence>
<dbReference type="SMART" id="SM00563">
    <property type="entry name" value="PlsC"/>
    <property type="match status" value="1"/>
</dbReference>
<comment type="caution">
    <text evidence="5">The sequence shown here is derived from an EMBL/GenBank/DDBJ whole genome shotgun (WGS) entry which is preliminary data.</text>
</comment>
<dbReference type="AlphaFoldDB" id="A0A931LZ49"/>
<keyword evidence="3" id="KW-1133">Transmembrane helix</keyword>
<dbReference type="InterPro" id="IPR002123">
    <property type="entry name" value="Plipid/glycerol_acylTrfase"/>
</dbReference>
<keyword evidence="1" id="KW-0808">Transferase</keyword>
<organism evidence="5 6">
    <name type="scientific">Fimbriimonas ginsengisoli</name>
    <dbReference type="NCBI Taxonomy" id="1005039"/>
    <lineage>
        <taxon>Bacteria</taxon>
        <taxon>Bacillati</taxon>
        <taxon>Armatimonadota</taxon>
        <taxon>Fimbriimonadia</taxon>
        <taxon>Fimbriimonadales</taxon>
        <taxon>Fimbriimonadaceae</taxon>
        <taxon>Fimbriimonas</taxon>
    </lineage>
</organism>
<dbReference type="GO" id="GO:0003841">
    <property type="term" value="F:1-acylglycerol-3-phosphate O-acyltransferase activity"/>
    <property type="evidence" value="ECO:0007669"/>
    <property type="project" value="TreeGrafter"/>
</dbReference>
<keyword evidence="2 5" id="KW-0012">Acyltransferase</keyword>
<sequence length="222" mass="24555">MSSKRELNAHNFFTGWVILPLARLFFGLLFLLLGPIRPAGRRRVPRKGGLLILSNHLADVDPIVVQLSCPRPVHFMAKSELFEMRLLGWGLRLYKAFPVRRGEPDKGAIRHAVDLLRAGHAVCVFPEGELSQSGELLPLKPGVALIVRMAGVPVICAGIQGSNRVLPYGRLLPRFSFRAVRCAWGEPREFDPRAGTEEVMGWAQDELRRLTGQPGPAPTQAA</sequence>
<reference evidence="5" key="1">
    <citation type="submission" date="2020-07" db="EMBL/GenBank/DDBJ databases">
        <title>Huge and variable diversity of episymbiotic CPR bacteria and DPANN archaea in groundwater ecosystems.</title>
        <authorList>
            <person name="He C.Y."/>
            <person name="Keren R."/>
            <person name="Whittaker M."/>
            <person name="Farag I.F."/>
            <person name="Doudna J."/>
            <person name="Cate J.H.D."/>
            <person name="Banfield J.F."/>
        </authorList>
    </citation>
    <scope>NUCLEOTIDE SEQUENCE</scope>
    <source>
        <strain evidence="5">NC_groundwater_17_Pr7_B-0.1um_64_12</strain>
    </source>
</reference>
<proteinExistence type="predicted"/>
<dbReference type="Proteomes" id="UP000727962">
    <property type="component" value="Unassembled WGS sequence"/>
</dbReference>
<protein>
    <submittedName>
        <fullName evidence="5">1-acyl-sn-glycerol-3-phosphate acyltransferase</fullName>
    </submittedName>
</protein>
<evidence type="ECO:0000259" key="4">
    <source>
        <dbReference type="SMART" id="SM00563"/>
    </source>
</evidence>
<dbReference type="GO" id="GO:0006654">
    <property type="term" value="P:phosphatidic acid biosynthetic process"/>
    <property type="evidence" value="ECO:0007669"/>
    <property type="project" value="TreeGrafter"/>
</dbReference>
<dbReference type="SUPFAM" id="SSF69593">
    <property type="entry name" value="Glycerol-3-phosphate (1)-acyltransferase"/>
    <property type="match status" value="1"/>
</dbReference>
<dbReference type="PANTHER" id="PTHR10434:SF11">
    <property type="entry name" value="1-ACYL-SN-GLYCEROL-3-PHOSPHATE ACYLTRANSFERASE"/>
    <property type="match status" value="1"/>
</dbReference>
<evidence type="ECO:0000256" key="3">
    <source>
        <dbReference type="SAM" id="Phobius"/>
    </source>
</evidence>
<evidence type="ECO:0000313" key="6">
    <source>
        <dbReference type="Proteomes" id="UP000727962"/>
    </source>
</evidence>
<accession>A0A931LZ49</accession>
<gene>
    <name evidence="5" type="ORF">HYR64_10050</name>
</gene>
<feature type="transmembrane region" description="Helical" evidence="3">
    <location>
        <begin position="12"/>
        <end position="33"/>
    </location>
</feature>
<feature type="domain" description="Phospholipid/glycerol acyltransferase" evidence="4">
    <location>
        <begin position="50"/>
        <end position="162"/>
    </location>
</feature>
<dbReference type="PANTHER" id="PTHR10434">
    <property type="entry name" value="1-ACYL-SN-GLYCEROL-3-PHOSPHATE ACYLTRANSFERASE"/>
    <property type="match status" value="1"/>
</dbReference>
<keyword evidence="3" id="KW-0812">Transmembrane</keyword>
<dbReference type="EMBL" id="JACOSL010000062">
    <property type="protein sequence ID" value="MBI1757435.1"/>
    <property type="molecule type" value="Genomic_DNA"/>
</dbReference>
<evidence type="ECO:0000313" key="5">
    <source>
        <dbReference type="EMBL" id="MBI1757435.1"/>
    </source>
</evidence>
<evidence type="ECO:0000256" key="2">
    <source>
        <dbReference type="ARBA" id="ARBA00023315"/>
    </source>
</evidence>
<dbReference type="Pfam" id="PF01553">
    <property type="entry name" value="Acyltransferase"/>
    <property type="match status" value="1"/>
</dbReference>
<keyword evidence="3" id="KW-0472">Membrane</keyword>
<dbReference type="CDD" id="cd07989">
    <property type="entry name" value="LPLAT_AGPAT-like"/>
    <property type="match status" value="1"/>
</dbReference>